<evidence type="ECO:0000313" key="7">
    <source>
        <dbReference type="Proteomes" id="UP000280346"/>
    </source>
</evidence>
<evidence type="ECO:0000256" key="3">
    <source>
        <dbReference type="ARBA" id="ARBA00022737"/>
    </source>
</evidence>
<dbReference type="GO" id="GO:0005871">
    <property type="term" value="C:kinesin complex"/>
    <property type="evidence" value="ECO:0007669"/>
    <property type="project" value="InterPro"/>
</dbReference>
<reference evidence="6 7" key="1">
    <citation type="submission" date="2018-12" db="EMBL/GenBank/DDBJ databases">
        <authorList>
            <person name="Yang Y."/>
        </authorList>
    </citation>
    <scope>NUCLEOTIDE SEQUENCE [LARGE SCALE GENOMIC DNA]</scope>
    <source>
        <strain evidence="6 7">GSF71</strain>
    </source>
</reference>
<evidence type="ECO:0000256" key="1">
    <source>
        <dbReference type="ARBA" id="ARBA00004496"/>
    </source>
</evidence>
<dbReference type="RefSeq" id="WP_127003947.1">
    <property type="nucleotide sequence ID" value="NZ_JBNPXW010000024.1"/>
</dbReference>
<evidence type="ECO:0000259" key="5">
    <source>
        <dbReference type="PROSITE" id="PS50104"/>
    </source>
</evidence>
<dbReference type="SMART" id="SM00255">
    <property type="entry name" value="TIR"/>
    <property type="match status" value="1"/>
</dbReference>
<dbReference type="Pfam" id="PF13424">
    <property type="entry name" value="TPR_12"/>
    <property type="match status" value="3"/>
</dbReference>
<dbReference type="PROSITE" id="PS50104">
    <property type="entry name" value="TIR"/>
    <property type="match status" value="1"/>
</dbReference>
<dbReference type="SUPFAM" id="SSF52200">
    <property type="entry name" value="Toll/Interleukin receptor TIR domain"/>
    <property type="match status" value="1"/>
</dbReference>
<dbReference type="Proteomes" id="UP000280346">
    <property type="component" value="Unassembled WGS sequence"/>
</dbReference>
<keyword evidence="3" id="KW-0677">Repeat</keyword>
<dbReference type="Gene3D" id="3.40.50.300">
    <property type="entry name" value="P-loop containing nucleotide triphosphate hydrolases"/>
    <property type="match status" value="1"/>
</dbReference>
<gene>
    <name evidence="6" type="ORF">EJ913_27455</name>
</gene>
<accession>A0A433J174</accession>
<dbReference type="SUPFAM" id="SSF52540">
    <property type="entry name" value="P-loop containing nucleoside triphosphate hydrolases"/>
    <property type="match status" value="1"/>
</dbReference>
<dbReference type="InterPro" id="IPR002182">
    <property type="entry name" value="NB-ARC"/>
</dbReference>
<keyword evidence="2" id="KW-0963">Cytoplasm</keyword>
<comment type="subcellular location">
    <subcellularLocation>
        <location evidence="1">Cytoplasm</location>
    </subcellularLocation>
</comment>
<dbReference type="AlphaFoldDB" id="A0A433J174"/>
<dbReference type="Gene3D" id="3.40.50.10140">
    <property type="entry name" value="Toll/interleukin-1 receptor homology (TIR) domain"/>
    <property type="match status" value="1"/>
</dbReference>
<dbReference type="GO" id="GO:0007018">
    <property type="term" value="P:microtubule-based movement"/>
    <property type="evidence" value="ECO:0007669"/>
    <property type="project" value="TreeGrafter"/>
</dbReference>
<dbReference type="InterPro" id="IPR000157">
    <property type="entry name" value="TIR_dom"/>
</dbReference>
<keyword evidence="7" id="KW-1185">Reference proteome</keyword>
<dbReference type="InterPro" id="IPR027417">
    <property type="entry name" value="P-loop_NTPase"/>
</dbReference>
<sequence>MTYDVFISYPQLDKAAVHPLRDALEAAGLSVWIDVARIEDGASITRNIVLGMGESRMVLAWYSPAYAASRACQWELTAAFLTGQREGDETRRLMVVNSEPSPAHIQPEALRDSMYLQANLPIPDLVERVRQRLARAPETPMGGVRPLSPPEWVGPKRLGSNRFVGRLPELWSVHSRLTASGIGVISGVQPGRDLVRVHGMGGIGKSLLAEEYALRFGSAYPGGIVWLTASKGDTETADATSRRDRQFQAVASALGLEMAGHDPAAVVRLVGRHLAGREPYLWVVDDLPADADLAELQLWQAPGANGRSLFTTRNRSLDFVGGGVSLDVLGRADALRLLTARRPPANAGETATAEAIVGELGGHALAVDVAAAAVRSVGYGAFLNRLRKPGPDALHLAAKWVNDLPTGHEASIATTLLQSLDRLSPAGLTLLHLTSLMAPDPIPKDFLAAILANPEEPDDDGLDALAQGIRAAEAEALAECGDDNVTVHVLVSRTLRFHKPAPDDWRKAAVKVLLRYLPLAGDIGQHHQLLPLIPHARSLTTNLPDADSADAIGWLARFDYQRGAYNGAEAGYRWELNARTVIQGEEHPDTLTSMNNLALTLGALGNAAGAKAMHERVLAVRIRVQGEEHPDTLTSMNNLAATLGALGNAAGAKAMHERILAARIQVLGEEHPDTLTSMNNLAATLKALGDTAGAKVMHERVLAVQSRVLGEEHPDTLTSMNNLASTLEALDDAAGAKAMHERELAVCHRVLGEEHPDTLISMNNLAWTAFELGGYDEARKLWTQAKPVALRLFGVDHKLTRVITAGLDRLADNQETS</sequence>
<dbReference type="PANTHER" id="PTHR45783">
    <property type="entry name" value="KINESIN LIGHT CHAIN"/>
    <property type="match status" value="1"/>
</dbReference>
<keyword evidence="4" id="KW-0802">TPR repeat</keyword>
<name>A0A433J174_9PROT</name>
<dbReference type="InterPro" id="IPR011990">
    <property type="entry name" value="TPR-like_helical_dom_sf"/>
</dbReference>
<dbReference type="EMBL" id="RZIJ01000032">
    <property type="protein sequence ID" value="RUQ63943.1"/>
    <property type="molecule type" value="Genomic_DNA"/>
</dbReference>
<proteinExistence type="predicted"/>
<dbReference type="InterPro" id="IPR035897">
    <property type="entry name" value="Toll_tir_struct_dom_sf"/>
</dbReference>
<dbReference type="Gene3D" id="1.25.40.10">
    <property type="entry name" value="Tetratricopeptide repeat domain"/>
    <property type="match status" value="2"/>
</dbReference>
<keyword evidence="6" id="KW-0675">Receptor</keyword>
<dbReference type="GO" id="GO:0043531">
    <property type="term" value="F:ADP binding"/>
    <property type="evidence" value="ECO:0007669"/>
    <property type="project" value="InterPro"/>
</dbReference>
<dbReference type="InterPro" id="IPR002151">
    <property type="entry name" value="Kinesin_light"/>
</dbReference>
<dbReference type="GO" id="GO:0019894">
    <property type="term" value="F:kinesin binding"/>
    <property type="evidence" value="ECO:0007669"/>
    <property type="project" value="TreeGrafter"/>
</dbReference>
<dbReference type="Pfam" id="PF00931">
    <property type="entry name" value="NB-ARC"/>
    <property type="match status" value="1"/>
</dbReference>
<evidence type="ECO:0000256" key="2">
    <source>
        <dbReference type="ARBA" id="ARBA00022490"/>
    </source>
</evidence>
<evidence type="ECO:0000313" key="6">
    <source>
        <dbReference type="EMBL" id="RUQ63943.1"/>
    </source>
</evidence>
<comment type="caution">
    <text evidence="6">The sequence shown here is derived from an EMBL/GenBank/DDBJ whole genome shotgun (WGS) entry which is preliminary data.</text>
</comment>
<dbReference type="PANTHER" id="PTHR45783:SF3">
    <property type="entry name" value="KINESIN LIGHT CHAIN"/>
    <property type="match status" value="1"/>
</dbReference>
<protein>
    <submittedName>
        <fullName evidence="6">Toll/interleukin-1 receptor domain-containing protein</fullName>
    </submittedName>
</protein>
<dbReference type="SUPFAM" id="SSF48452">
    <property type="entry name" value="TPR-like"/>
    <property type="match status" value="2"/>
</dbReference>
<evidence type="ECO:0000256" key="4">
    <source>
        <dbReference type="ARBA" id="ARBA00022803"/>
    </source>
</evidence>
<dbReference type="OrthoDB" id="9787760at2"/>
<organism evidence="6 7">
    <name type="scientific">Azospirillum doebereinerae</name>
    <dbReference type="NCBI Taxonomy" id="92933"/>
    <lineage>
        <taxon>Bacteria</taxon>
        <taxon>Pseudomonadati</taxon>
        <taxon>Pseudomonadota</taxon>
        <taxon>Alphaproteobacteria</taxon>
        <taxon>Rhodospirillales</taxon>
        <taxon>Azospirillaceae</taxon>
        <taxon>Azospirillum</taxon>
    </lineage>
</organism>
<dbReference type="Pfam" id="PF13676">
    <property type="entry name" value="TIR_2"/>
    <property type="match status" value="1"/>
</dbReference>
<feature type="domain" description="TIR" evidence="5">
    <location>
        <begin position="1"/>
        <end position="133"/>
    </location>
</feature>
<dbReference type="GO" id="GO:0005737">
    <property type="term" value="C:cytoplasm"/>
    <property type="evidence" value="ECO:0007669"/>
    <property type="project" value="UniProtKB-SubCell"/>
</dbReference>
<dbReference type="GO" id="GO:0007165">
    <property type="term" value="P:signal transduction"/>
    <property type="evidence" value="ECO:0007669"/>
    <property type="project" value="InterPro"/>
</dbReference>